<protein>
    <submittedName>
        <fullName evidence="1">Uncharacterized protein</fullName>
    </submittedName>
</protein>
<dbReference type="Proteomes" id="UP000321578">
    <property type="component" value="Unassembled WGS sequence"/>
</dbReference>
<keyword evidence="2" id="KW-1185">Reference proteome</keyword>
<evidence type="ECO:0000313" key="1">
    <source>
        <dbReference type="EMBL" id="TXD91109.1"/>
    </source>
</evidence>
<evidence type="ECO:0000313" key="2">
    <source>
        <dbReference type="Proteomes" id="UP000321578"/>
    </source>
</evidence>
<dbReference type="OrthoDB" id="9762853at2"/>
<organism evidence="1 2">
    <name type="scientific">Subsaximicrobium wynnwilliamsii</name>
    <dbReference type="NCBI Taxonomy" id="291179"/>
    <lineage>
        <taxon>Bacteria</taxon>
        <taxon>Pseudomonadati</taxon>
        <taxon>Bacteroidota</taxon>
        <taxon>Flavobacteriia</taxon>
        <taxon>Flavobacteriales</taxon>
        <taxon>Flavobacteriaceae</taxon>
        <taxon>Subsaximicrobium</taxon>
    </lineage>
</organism>
<proteinExistence type="predicted"/>
<comment type="caution">
    <text evidence="1">The sequence shown here is derived from an EMBL/GenBank/DDBJ whole genome shotgun (WGS) entry which is preliminary data.</text>
</comment>
<name>A0A5C6ZMP8_9FLAO</name>
<gene>
    <name evidence="1" type="ORF">ESY86_00500</name>
</gene>
<sequence length="1052" mass="120975">MANCNTQIEIHRQPGATQASRFPKGLSTDFVLLDERSIQDLIVSTIQLSKHIHFYGAENVIDGNWSALFSWESTSLFAELSTLNVKALQQELKLKLRKLLFIADEADRKSEMRVFFQAIQNQLTEYHSRMVKLPEAISIKEYYLSFYIRVNELMVYIMDQIDLSTDALQLFHDHLFNKQVRNLFGMLLDLKTKSGSSFQEQIDSYPKHSPQYTLFLTFLKLFSEAQKEANQFTTRHLDFYYKKILRLEANSAEPDFVHCIVQSHKNIDPFLLEKNAVLLAGKTDDGKAKYYAATSDLAVNHAKIDQVFGGFLENKTNFDQYYFHDFTELITAGEAWKPFEKHTASHTIGFALASPLLFLKGGDRKIKLSFENGWTNFNYQSLKDKFNFYLTAEEEWIEVNEYVGVNNMVIITLPAEISPIIPFNSDFHDGVTIDTTFPILKIIAKNGQLIQKAINAFILEVEVNNYKEFSLFSDFGEIDHSKKFEAFGPIPRKESSIYFSSNEFFQKKNAIGNFEIKMDDLSWNIFEHTTINLLNKGTWGTIDLDNPITNTNEIKEREFTYDENPAFNKKTVHGIARIKFINYDFSDSKSGTNSYLEIFIDAGKDKVNTNLPYLPIITDFSFRYSADSNDNEVQTFHLYPKGYEAKSLRELLPKFENEGELIVGIKDVKAGQPLSLLIQVEEGSADPTLAPAEINFRYLDQQNVWSEFDEDIAGDETNGLTQSGIIFFKVPKEFQFSGQTIFTESIFWLRIAVPQRTAAVCNLVGLHLQAFKAVLTDYENTGVLFTKHLESKTITKLLRPKNQIKKIEQPYSSFGGRAKDTDSDFYKRTSERLRHRTRAISKWDYETLVLDEFPQVHRVKCLPHYQVKSDRVNNTSAGNVTIVPVAASTNENLPVAWRPLVDLNTMKRIKLFLQNHATPHAKIDVIPPNLEHVRFSFQIKYHDAINADTRLYQESLNGIINAYLSPWAYKTQENVQFQNEIYTSKLIQIIESQNFVDYIFDFKAKHYDEDLTDAAKASKTFKAMDKIVPLTDYSLFLPGEHLIQESNSLCCT</sequence>
<dbReference type="EMBL" id="VORO01000001">
    <property type="protein sequence ID" value="TXD91109.1"/>
    <property type="molecule type" value="Genomic_DNA"/>
</dbReference>
<reference evidence="1 2" key="1">
    <citation type="submission" date="2019-08" db="EMBL/GenBank/DDBJ databases">
        <title>Genomes of Subsaximicrobium wynnwilliamsii strains.</title>
        <authorList>
            <person name="Bowman J.P."/>
        </authorList>
    </citation>
    <scope>NUCLEOTIDE SEQUENCE [LARGE SCALE GENOMIC DNA]</scope>
    <source>
        <strain evidence="1 2">2-80-2</strain>
    </source>
</reference>
<dbReference type="AlphaFoldDB" id="A0A5C6ZMP8"/>
<accession>A0A5C6ZMP8</accession>